<evidence type="ECO:0000256" key="3">
    <source>
        <dbReference type="ARBA" id="ARBA00022963"/>
    </source>
</evidence>
<sequence>MVCNSFLPSFFFFFFFFFLFSVPYAVTAARVVPAMYLFGDSLVDVGNNNYLKYSFAKANFPHNGIDFPTKKPTGRFCNGKNAADLLAEKMGLPTIPPYLSMSSKSNKSITQFLNGVNFASGAAKIINDIDPQYPFSIPLEKQVDYYLAVHKDLVQGLGASKAQTHLSKSLFTIVMGSNDMYNYFDSLSKSTPQQYVNLIALTFKEQVKRLYDYGARKFSIVGVGVIGCTPSERNEQTDRKCNEDVNRLSVKYNQALVSMLKSLASKLRGIHYSYFDGYSVMQNFIQKPTAYGFSEVKAACCGLGKLNADAPCLPFTTYCTNRSNHLFWDRTHPTEAAHRILVDYILYGPLQYTFPLNVKKLVAI</sequence>
<reference evidence="4 5" key="1">
    <citation type="journal article" date="2023" name="G3 (Bethesda)">
        <title>A chromosome-length genome assembly and annotation of blackberry (Rubus argutus, cv. 'Hillquist').</title>
        <authorList>
            <person name="Bruna T."/>
            <person name="Aryal R."/>
            <person name="Dudchenko O."/>
            <person name="Sargent D.J."/>
            <person name="Mead D."/>
            <person name="Buti M."/>
            <person name="Cavallini A."/>
            <person name="Hytonen T."/>
            <person name="Andres J."/>
            <person name="Pham M."/>
            <person name="Weisz D."/>
            <person name="Mascagni F."/>
            <person name="Usai G."/>
            <person name="Natali L."/>
            <person name="Bassil N."/>
            <person name="Fernandez G.E."/>
            <person name="Lomsadze A."/>
            <person name="Armour M."/>
            <person name="Olukolu B."/>
            <person name="Poorten T."/>
            <person name="Britton C."/>
            <person name="Davik J."/>
            <person name="Ashrafi H."/>
            <person name="Aiden E.L."/>
            <person name="Borodovsky M."/>
            <person name="Worthington M."/>
        </authorList>
    </citation>
    <scope>NUCLEOTIDE SEQUENCE [LARGE SCALE GENOMIC DNA]</scope>
    <source>
        <strain evidence="4">PI 553951</strain>
    </source>
</reference>
<keyword evidence="5" id="KW-1185">Reference proteome</keyword>
<keyword evidence="2" id="KW-0378">Hydrolase</keyword>
<dbReference type="GO" id="GO:0016788">
    <property type="term" value="F:hydrolase activity, acting on ester bonds"/>
    <property type="evidence" value="ECO:0007669"/>
    <property type="project" value="InterPro"/>
</dbReference>
<evidence type="ECO:0000256" key="2">
    <source>
        <dbReference type="ARBA" id="ARBA00022801"/>
    </source>
</evidence>
<protein>
    <recommendedName>
        <fullName evidence="6">GDSL esterase/lipase At5g55050-like</fullName>
    </recommendedName>
</protein>
<dbReference type="InterPro" id="IPR051058">
    <property type="entry name" value="GDSL_Est/Lipase"/>
</dbReference>
<dbReference type="SUPFAM" id="SSF52266">
    <property type="entry name" value="SGNH hydrolase"/>
    <property type="match status" value="1"/>
</dbReference>
<evidence type="ECO:0008006" key="6">
    <source>
        <dbReference type="Google" id="ProtNLM"/>
    </source>
</evidence>
<accession>A0AAW1VTL3</accession>
<dbReference type="Pfam" id="PF00657">
    <property type="entry name" value="Lipase_GDSL"/>
    <property type="match status" value="1"/>
</dbReference>
<dbReference type="GO" id="GO:0016042">
    <property type="term" value="P:lipid catabolic process"/>
    <property type="evidence" value="ECO:0007669"/>
    <property type="project" value="UniProtKB-KW"/>
</dbReference>
<evidence type="ECO:0000313" key="4">
    <source>
        <dbReference type="EMBL" id="KAK9907199.1"/>
    </source>
</evidence>
<dbReference type="Gene3D" id="3.40.50.1110">
    <property type="entry name" value="SGNH hydrolase"/>
    <property type="match status" value="1"/>
</dbReference>
<dbReference type="AlphaFoldDB" id="A0AAW1VTL3"/>
<dbReference type="EMBL" id="JBEDUW010000032">
    <property type="protein sequence ID" value="KAK9907199.1"/>
    <property type="molecule type" value="Genomic_DNA"/>
</dbReference>
<dbReference type="InterPro" id="IPR001087">
    <property type="entry name" value="GDSL"/>
</dbReference>
<comment type="caution">
    <text evidence="4">The sequence shown here is derived from an EMBL/GenBank/DDBJ whole genome shotgun (WGS) entry which is preliminary data.</text>
</comment>
<dbReference type="Proteomes" id="UP001457282">
    <property type="component" value="Unassembled WGS sequence"/>
</dbReference>
<comment type="similarity">
    <text evidence="1">Belongs to the 'GDSL' lipolytic enzyme family.</text>
</comment>
<name>A0AAW1VTL3_RUBAR</name>
<gene>
    <name evidence="4" type="ORF">M0R45_002201</name>
</gene>
<dbReference type="InterPro" id="IPR035669">
    <property type="entry name" value="SGNH_plant_lipase-like"/>
</dbReference>
<dbReference type="PANTHER" id="PTHR45648:SF174">
    <property type="entry name" value="GDSL ESTERASE_LIPASE"/>
    <property type="match status" value="1"/>
</dbReference>
<evidence type="ECO:0000313" key="5">
    <source>
        <dbReference type="Proteomes" id="UP001457282"/>
    </source>
</evidence>
<proteinExistence type="inferred from homology"/>
<keyword evidence="3" id="KW-0442">Lipid degradation</keyword>
<organism evidence="4 5">
    <name type="scientific">Rubus argutus</name>
    <name type="common">Southern blackberry</name>
    <dbReference type="NCBI Taxonomy" id="59490"/>
    <lineage>
        <taxon>Eukaryota</taxon>
        <taxon>Viridiplantae</taxon>
        <taxon>Streptophyta</taxon>
        <taxon>Embryophyta</taxon>
        <taxon>Tracheophyta</taxon>
        <taxon>Spermatophyta</taxon>
        <taxon>Magnoliopsida</taxon>
        <taxon>eudicotyledons</taxon>
        <taxon>Gunneridae</taxon>
        <taxon>Pentapetalae</taxon>
        <taxon>rosids</taxon>
        <taxon>fabids</taxon>
        <taxon>Rosales</taxon>
        <taxon>Rosaceae</taxon>
        <taxon>Rosoideae</taxon>
        <taxon>Rosoideae incertae sedis</taxon>
        <taxon>Rubus</taxon>
    </lineage>
</organism>
<keyword evidence="3" id="KW-0443">Lipid metabolism</keyword>
<dbReference type="CDD" id="cd01837">
    <property type="entry name" value="SGNH_plant_lipase_like"/>
    <property type="match status" value="1"/>
</dbReference>
<dbReference type="InterPro" id="IPR036514">
    <property type="entry name" value="SGNH_hydro_sf"/>
</dbReference>
<evidence type="ECO:0000256" key="1">
    <source>
        <dbReference type="ARBA" id="ARBA00008668"/>
    </source>
</evidence>
<dbReference type="PANTHER" id="PTHR45648">
    <property type="entry name" value="GDSL LIPASE/ACYLHYDROLASE FAMILY PROTEIN (AFU_ORTHOLOGUE AFUA_4G14700)"/>
    <property type="match status" value="1"/>
</dbReference>